<dbReference type="InterPro" id="IPR015158">
    <property type="entry name" value="Bud22_dom"/>
</dbReference>
<feature type="compositionally biased region" description="Acidic residues" evidence="2">
    <location>
        <begin position="253"/>
        <end position="262"/>
    </location>
</feature>
<feature type="domain" description="Bud22" evidence="3">
    <location>
        <begin position="32"/>
        <end position="439"/>
    </location>
</feature>
<dbReference type="STRING" id="92696.A0A4R0RSN8"/>
<dbReference type="GO" id="GO:0030686">
    <property type="term" value="C:90S preribosome"/>
    <property type="evidence" value="ECO:0007669"/>
    <property type="project" value="TreeGrafter"/>
</dbReference>
<keyword evidence="5" id="KW-1185">Reference proteome</keyword>
<dbReference type="EMBL" id="RWJN01000178">
    <property type="protein sequence ID" value="TCD65494.1"/>
    <property type="molecule type" value="Genomic_DNA"/>
</dbReference>
<proteinExistence type="predicted"/>
<dbReference type="GO" id="GO:0005634">
    <property type="term" value="C:nucleus"/>
    <property type="evidence" value="ECO:0007669"/>
    <property type="project" value="TreeGrafter"/>
</dbReference>
<dbReference type="Pfam" id="PF09073">
    <property type="entry name" value="BUD22"/>
    <property type="match status" value="1"/>
</dbReference>
<feature type="compositionally biased region" description="Polar residues" evidence="2">
    <location>
        <begin position="182"/>
        <end position="196"/>
    </location>
</feature>
<evidence type="ECO:0000259" key="3">
    <source>
        <dbReference type="Pfam" id="PF09073"/>
    </source>
</evidence>
<reference evidence="4 5" key="1">
    <citation type="submission" date="2018-11" db="EMBL/GenBank/DDBJ databases">
        <title>Genome assembly of Steccherinum ochraceum LE-BIN_3174, the white-rot fungus of the Steccherinaceae family (The Residual Polyporoid clade, Polyporales, Basidiomycota).</title>
        <authorList>
            <person name="Fedorova T.V."/>
            <person name="Glazunova O.A."/>
            <person name="Landesman E.O."/>
            <person name="Moiseenko K.V."/>
            <person name="Psurtseva N.V."/>
            <person name="Savinova O.S."/>
            <person name="Shakhova N.V."/>
            <person name="Tyazhelova T.V."/>
            <person name="Vasina D.V."/>
        </authorList>
    </citation>
    <scope>NUCLEOTIDE SEQUENCE [LARGE SCALE GENOMIC DNA]</scope>
    <source>
        <strain evidence="4 5">LE-BIN_3174</strain>
    </source>
</reference>
<dbReference type="OrthoDB" id="3364872at2759"/>
<feature type="region of interest" description="Disordered" evidence="2">
    <location>
        <begin position="41"/>
        <end position="69"/>
    </location>
</feature>
<feature type="compositionally biased region" description="Basic and acidic residues" evidence="2">
    <location>
        <begin position="404"/>
        <end position="418"/>
    </location>
</feature>
<organism evidence="4 5">
    <name type="scientific">Steccherinum ochraceum</name>
    <dbReference type="NCBI Taxonomy" id="92696"/>
    <lineage>
        <taxon>Eukaryota</taxon>
        <taxon>Fungi</taxon>
        <taxon>Dikarya</taxon>
        <taxon>Basidiomycota</taxon>
        <taxon>Agaricomycotina</taxon>
        <taxon>Agaricomycetes</taxon>
        <taxon>Polyporales</taxon>
        <taxon>Steccherinaceae</taxon>
        <taxon>Steccherinum</taxon>
    </lineage>
</organism>
<protein>
    <recommendedName>
        <fullName evidence="3">Bud22 domain-containing protein</fullName>
    </recommendedName>
</protein>
<evidence type="ECO:0000256" key="1">
    <source>
        <dbReference type="ARBA" id="ARBA00023054"/>
    </source>
</evidence>
<feature type="region of interest" description="Disordered" evidence="2">
    <location>
        <begin position="1"/>
        <end position="27"/>
    </location>
</feature>
<feature type="region of interest" description="Disordered" evidence="2">
    <location>
        <begin position="158"/>
        <end position="439"/>
    </location>
</feature>
<dbReference type="PANTHER" id="PTHR23325:SF1">
    <property type="entry name" value="SERUM RESPONSE FACTOR-BINDING PROTEIN 1"/>
    <property type="match status" value="1"/>
</dbReference>
<gene>
    <name evidence="4" type="ORF">EIP91_002578</name>
</gene>
<feature type="compositionally biased region" description="Basic and acidic residues" evidence="2">
    <location>
        <begin position="367"/>
        <end position="378"/>
    </location>
</feature>
<evidence type="ECO:0000313" key="5">
    <source>
        <dbReference type="Proteomes" id="UP000292702"/>
    </source>
</evidence>
<dbReference type="GO" id="GO:0030490">
    <property type="term" value="P:maturation of SSU-rRNA"/>
    <property type="evidence" value="ECO:0007669"/>
    <property type="project" value="TreeGrafter"/>
</dbReference>
<dbReference type="AlphaFoldDB" id="A0A4R0RSN8"/>
<evidence type="ECO:0000256" key="2">
    <source>
        <dbReference type="SAM" id="MobiDB-lite"/>
    </source>
</evidence>
<sequence>MPTDFKVTGVKRKRGEHTGVQEDLSTKLKSKLHHGVVEVRRAAKKAKGQEMQRSVKRLKGVRAKDPQSSDISHLEAELNYLKAWSSSFALLSPLHSKLKKDKVLSSNEHFAIALASELSGTHLPTAKPGSPEAKIDARLLSSKGLASEVSAVVASLRNIINPPPKAPRSDAEDADEVAASSQRKTPTRTPKASGSDSESELEHSDVSGEEESEREVIEQDDEVVDDGGWESGSIDGEEEDESEAESEASRGDSDEEHEDSSDEVPPPKKTKATASVHPSAKAHQSKTALKTPDGTASTFLPSLSVGFTRGDSDSEPEDIDDAPKKNRRGQRARRAIWEKKYGRNANHVKVDHEKGSRGRPRPSSVPGDKRPQANREQTKFAGHGPPSHFQQGQSAPFAQPPAFKPREDRPLHPSWEAKKKLKEKQSASIVPAQGKKIVF</sequence>
<comment type="caution">
    <text evidence="4">The sequence shown here is derived from an EMBL/GenBank/DDBJ whole genome shotgun (WGS) entry which is preliminary data.</text>
</comment>
<dbReference type="Proteomes" id="UP000292702">
    <property type="component" value="Unassembled WGS sequence"/>
</dbReference>
<dbReference type="PANTHER" id="PTHR23325">
    <property type="entry name" value="SERUM RESPONSE FACTOR-BINDING"/>
    <property type="match status" value="1"/>
</dbReference>
<feature type="compositionally biased region" description="Acidic residues" evidence="2">
    <location>
        <begin position="207"/>
        <end position="228"/>
    </location>
</feature>
<name>A0A4R0RSN8_9APHY</name>
<feature type="compositionally biased region" description="Basic and acidic residues" evidence="2">
    <location>
        <begin position="16"/>
        <end position="26"/>
    </location>
</feature>
<dbReference type="InterPro" id="IPR037393">
    <property type="entry name" value="Bud22/SRFB1"/>
</dbReference>
<keyword evidence="1" id="KW-0175">Coiled coil</keyword>
<evidence type="ECO:0000313" key="4">
    <source>
        <dbReference type="EMBL" id="TCD65494.1"/>
    </source>
</evidence>
<feature type="compositionally biased region" description="Acidic residues" evidence="2">
    <location>
        <begin position="235"/>
        <end position="246"/>
    </location>
</feature>
<feature type="compositionally biased region" description="Basic residues" evidence="2">
    <location>
        <begin position="325"/>
        <end position="334"/>
    </location>
</feature>
<accession>A0A4R0RSN8</accession>